<dbReference type="GO" id="GO:0003677">
    <property type="term" value="F:DNA binding"/>
    <property type="evidence" value="ECO:0007669"/>
    <property type="project" value="UniProtKB-KW"/>
</dbReference>
<keyword evidence="3" id="KW-1185">Reference proteome</keyword>
<dbReference type="SUPFAM" id="SSF46894">
    <property type="entry name" value="C-terminal effector domain of the bipartite response regulators"/>
    <property type="match status" value="1"/>
</dbReference>
<dbReference type="GO" id="GO:0006355">
    <property type="term" value="P:regulation of DNA-templated transcription"/>
    <property type="evidence" value="ECO:0007669"/>
    <property type="project" value="InterPro"/>
</dbReference>
<name>A0A841D2D7_PLAVE</name>
<sequence length="46" mass="4932">MAEIARGLLLSHKTVTNHLTSVFAKLQVADRAQAMVRVRLTGRGGG</sequence>
<accession>A0A841D2D7</accession>
<keyword evidence="2" id="KW-0238">DNA-binding</keyword>
<dbReference type="InterPro" id="IPR036388">
    <property type="entry name" value="WH-like_DNA-bd_sf"/>
</dbReference>
<dbReference type="PROSITE" id="PS50043">
    <property type="entry name" value="HTH_LUXR_2"/>
    <property type="match status" value="1"/>
</dbReference>
<dbReference type="AlphaFoldDB" id="A0A841D2D7"/>
<dbReference type="EMBL" id="JACHJJ010000011">
    <property type="protein sequence ID" value="MBB5964411.1"/>
    <property type="molecule type" value="Genomic_DNA"/>
</dbReference>
<reference evidence="2 3" key="1">
    <citation type="submission" date="2020-08" db="EMBL/GenBank/DDBJ databases">
        <title>Genomic Encyclopedia of Type Strains, Phase III (KMG-III): the genomes of soil and plant-associated and newly described type strains.</title>
        <authorList>
            <person name="Whitman W."/>
        </authorList>
    </citation>
    <scope>NUCLEOTIDE SEQUENCE [LARGE SCALE GENOMIC DNA]</scope>
    <source>
        <strain evidence="2 3">CECT 3303</strain>
    </source>
</reference>
<dbReference type="InterPro" id="IPR016032">
    <property type="entry name" value="Sig_transdc_resp-reg_C-effctor"/>
</dbReference>
<protein>
    <submittedName>
        <fullName evidence="2">DNA-binding NarL/FixJ family response regulator</fullName>
    </submittedName>
</protein>
<dbReference type="InterPro" id="IPR000792">
    <property type="entry name" value="Tscrpt_reg_LuxR_C"/>
</dbReference>
<dbReference type="Pfam" id="PF00196">
    <property type="entry name" value="GerE"/>
    <property type="match status" value="1"/>
</dbReference>
<dbReference type="RefSeq" id="WP_184943189.1">
    <property type="nucleotide sequence ID" value="NZ_BAAAWZ010000001.1"/>
</dbReference>
<evidence type="ECO:0000313" key="3">
    <source>
        <dbReference type="Proteomes" id="UP000562352"/>
    </source>
</evidence>
<gene>
    <name evidence="2" type="ORF">FHS22_003695</name>
</gene>
<organism evidence="2 3">
    <name type="scientific">Planomonospora venezuelensis</name>
    <dbReference type="NCBI Taxonomy" id="1999"/>
    <lineage>
        <taxon>Bacteria</taxon>
        <taxon>Bacillati</taxon>
        <taxon>Actinomycetota</taxon>
        <taxon>Actinomycetes</taxon>
        <taxon>Streptosporangiales</taxon>
        <taxon>Streptosporangiaceae</taxon>
        <taxon>Planomonospora</taxon>
    </lineage>
</organism>
<evidence type="ECO:0000259" key="1">
    <source>
        <dbReference type="PROSITE" id="PS50043"/>
    </source>
</evidence>
<proteinExistence type="predicted"/>
<dbReference type="Gene3D" id="1.10.10.10">
    <property type="entry name" value="Winged helix-like DNA-binding domain superfamily/Winged helix DNA-binding domain"/>
    <property type="match status" value="1"/>
</dbReference>
<comment type="caution">
    <text evidence="2">The sequence shown here is derived from an EMBL/GenBank/DDBJ whole genome shotgun (WGS) entry which is preliminary data.</text>
</comment>
<feature type="domain" description="HTH luxR-type" evidence="1">
    <location>
        <begin position="1"/>
        <end position="42"/>
    </location>
</feature>
<dbReference type="Proteomes" id="UP000562352">
    <property type="component" value="Unassembled WGS sequence"/>
</dbReference>
<evidence type="ECO:0000313" key="2">
    <source>
        <dbReference type="EMBL" id="MBB5964411.1"/>
    </source>
</evidence>